<accession>A0A1M6GQ48</accession>
<gene>
    <name evidence="5" type="ORF">SAMN02745725_01805</name>
</gene>
<dbReference type="PANTHER" id="PTHR37469:SF2">
    <property type="entry name" value="CELLOBIONIC ACID PHOSPHORYLASE"/>
    <property type="match status" value="1"/>
</dbReference>
<dbReference type="Pfam" id="PF06165">
    <property type="entry name" value="GH94_b-supersand"/>
    <property type="match status" value="1"/>
</dbReference>
<dbReference type="InterPro" id="IPR012341">
    <property type="entry name" value="6hp_glycosidase-like_sf"/>
</dbReference>
<keyword evidence="1" id="KW-0328">Glycosyltransferase</keyword>
<organism evidence="5 6">
    <name type="scientific">Pseudobutyrivibrio xylanivorans DSM 14809</name>
    <dbReference type="NCBI Taxonomy" id="1123012"/>
    <lineage>
        <taxon>Bacteria</taxon>
        <taxon>Bacillati</taxon>
        <taxon>Bacillota</taxon>
        <taxon>Clostridia</taxon>
        <taxon>Lachnospirales</taxon>
        <taxon>Lachnospiraceae</taxon>
        <taxon>Pseudobutyrivibrio</taxon>
    </lineage>
</organism>
<dbReference type="Pfam" id="PF17167">
    <property type="entry name" value="Glyco_hydro_94"/>
    <property type="match status" value="2"/>
</dbReference>
<dbReference type="InterPro" id="IPR033432">
    <property type="entry name" value="GH94_catalytic"/>
</dbReference>
<feature type="domain" description="Glycosyl hydrolase 94 supersandwich" evidence="3">
    <location>
        <begin position="111"/>
        <end position="298"/>
    </location>
</feature>
<evidence type="ECO:0000259" key="4">
    <source>
        <dbReference type="Pfam" id="PF17167"/>
    </source>
</evidence>
<name>A0A1M6GQ48_PSEXY</name>
<dbReference type="InterPro" id="IPR010383">
    <property type="entry name" value="Glyco_hydrolase_94_b-supersand"/>
</dbReference>
<dbReference type="EMBL" id="FQYQ01000010">
    <property type="protein sequence ID" value="SHJ12008.1"/>
    <property type="molecule type" value="Genomic_DNA"/>
</dbReference>
<feature type="domain" description="Glycosyl hydrolase 94 catalytic" evidence="4">
    <location>
        <begin position="323"/>
        <end position="462"/>
    </location>
</feature>
<dbReference type="GO" id="GO:0016757">
    <property type="term" value="F:glycosyltransferase activity"/>
    <property type="evidence" value="ECO:0007669"/>
    <property type="project" value="UniProtKB-KW"/>
</dbReference>
<evidence type="ECO:0000256" key="1">
    <source>
        <dbReference type="ARBA" id="ARBA00022676"/>
    </source>
</evidence>
<dbReference type="AlphaFoldDB" id="A0A1M6GQ48"/>
<dbReference type="InterPro" id="IPR037018">
    <property type="entry name" value="GH65_N"/>
</dbReference>
<dbReference type="PANTHER" id="PTHR37469">
    <property type="entry name" value="CELLOBIONIC ACID PHOSPHORYLASE-RELATED"/>
    <property type="match status" value="1"/>
</dbReference>
<keyword evidence="6" id="KW-1185">Reference proteome</keyword>
<dbReference type="Proteomes" id="UP000184185">
    <property type="component" value="Unassembled WGS sequence"/>
</dbReference>
<dbReference type="InterPro" id="IPR008928">
    <property type="entry name" value="6-hairpin_glycosidase_sf"/>
</dbReference>
<dbReference type="Gene3D" id="1.50.10.10">
    <property type="match status" value="1"/>
</dbReference>
<keyword evidence="2 5" id="KW-0808">Transferase</keyword>
<proteinExistence type="predicted"/>
<evidence type="ECO:0000313" key="6">
    <source>
        <dbReference type="Proteomes" id="UP000184185"/>
    </source>
</evidence>
<dbReference type="GO" id="GO:0005975">
    <property type="term" value="P:carbohydrate metabolic process"/>
    <property type="evidence" value="ECO:0007669"/>
    <property type="project" value="InterPro"/>
</dbReference>
<feature type="domain" description="Glycosyl hydrolase 94 catalytic" evidence="4">
    <location>
        <begin position="623"/>
        <end position="812"/>
    </location>
</feature>
<dbReference type="CDD" id="cd11749">
    <property type="entry name" value="GH94N_LBP_like"/>
    <property type="match status" value="1"/>
</dbReference>
<dbReference type="OrthoDB" id="9762900at2"/>
<evidence type="ECO:0000256" key="2">
    <source>
        <dbReference type="ARBA" id="ARBA00022679"/>
    </source>
</evidence>
<evidence type="ECO:0000313" key="5">
    <source>
        <dbReference type="EMBL" id="SHJ12008.1"/>
    </source>
</evidence>
<evidence type="ECO:0000259" key="3">
    <source>
        <dbReference type="Pfam" id="PF06165"/>
    </source>
</evidence>
<dbReference type="Gene3D" id="2.70.98.40">
    <property type="entry name" value="Glycoside hydrolase, family 65, N-terminal domain"/>
    <property type="match status" value="1"/>
</dbReference>
<sequence>MSKINYVDKNGTFELKNPEHTSGLYLPMASKKGLKSAVTPDFGGDAKTDQNHFMIAPKSILNLSNDRDTRNFFLVMEEKLWSVTGVSAEQEANRFTDKEDSAKLTAGRMWQRVERNHTSGRLKSTTTIFDTLDHNAEIMLVTIENLSDENLVFEPVAAIPLYGRSADNLRDHRHVTSLLNRAVITDDGVVMHPTLSFDERGHQKNDMSYFVFGRDENGNKPNRFIADVEDYLGAGGTFLRPRSLLDKKGQDTIWKKPTEAIDGKEIVAVLRFPKCSLKKSESCSFQIVTGMVDDENIAEMDIIRRLIYSKTQVENLFETTKNYWNSVADIIFETGNERFDGFMKWVSFQPELRRIFGCSFLPHHDYGRGGRGWRDLWQDCLALLLTDPTQVRDMLVNNFKGVRLDGTNATIIGDKKGEFKADRNGIPRVWMDHGFWPFLTVKLYMDQTGDLDILNEKVSYFKDALINRVTKRDEEHSKEYGLEQKNAKGEVYKGTILEHILLENLCAFYDVGAHNEIRLLNADWNDALDMAPDRGESVAFTCGYAGNLKELATYLRIYKAKTGRSKVSILKELLILLEEDSILVYGNPAKRRKVLEKYVQAVSGEILGETVLVEIEKISVLLEHKADFMMKQIREEEWVTDKEGNGWFNGYYDNNGARVEGDFENGVRMMLTGQVFSIMSGTAKKESVASIVKSCDKYLYKKGLGGYALNTDFKELRLDLGRMFGFAYGEKENGAVFSHMAVMYANALYKRGFVKEGYKAINELFMASDNFEISNIYPGVPEYFNEKGKGLYSYLTGAASWYLLTMVTEVFGVRGNAGDLYIEPKLLKEQFNEEGIAVIQVPFRGHRFKVVFKNTKHKDYGEYSISNVIIDSTSKVKPQKNQVIIPEKLLIDWNEKNHIVEIELK</sequence>
<dbReference type="SUPFAM" id="SSF48208">
    <property type="entry name" value="Six-hairpin glycosidases"/>
    <property type="match status" value="1"/>
</dbReference>
<dbReference type="RefSeq" id="WP_072916519.1">
    <property type="nucleotide sequence ID" value="NZ_FQYQ01000010.1"/>
</dbReference>
<reference evidence="5 6" key="1">
    <citation type="submission" date="2016-11" db="EMBL/GenBank/DDBJ databases">
        <authorList>
            <person name="Jaros S."/>
            <person name="Januszkiewicz K."/>
            <person name="Wedrychowicz H."/>
        </authorList>
    </citation>
    <scope>NUCLEOTIDE SEQUENCE [LARGE SCALE GENOMIC DNA]</scope>
    <source>
        <strain evidence="5 6">DSM 14809</strain>
    </source>
</reference>
<protein>
    <submittedName>
        <fullName evidence="5">Glycosyltransferase family 36</fullName>
    </submittedName>
</protein>
<dbReference type="InterPro" id="IPR052047">
    <property type="entry name" value="GH94_Enzymes"/>
</dbReference>